<dbReference type="AlphaFoldDB" id="A0A1F5Z2G1"/>
<organism evidence="1 2">
    <name type="scientific">Candidatus Gottesmanbacteria bacterium RIFCSPHIGHO2_01_FULL_40_15</name>
    <dbReference type="NCBI Taxonomy" id="1798376"/>
    <lineage>
        <taxon>Bacteria</taxon>
        <taxon>Candidatus Gottesmaniibacteriota</taxon>
    </lineage>
</organism>
<proteinExistence type="predicted"/>
<gene>
    <name evidence="1" type="ORF">A2777_05305</name>
</gene>
<evidence type="ECO:0008006" key="3">
    <source>
        <dbReference type="Google" id="ProtNLM"/>
    </source>
</evidence>
<protein>
    <recommendedName>
        <fullName evidence="3">DUF2795 domain-containing protein</fullName>
    </recommendedName>
</protein>
<dbReference type="Proteomes" id="UP000177354">
    <property type="component" value="Unassembled WGS sequence"/>
</dbReference>
<evidence type="ECO:0000313" key="1">
    <source>
        <dbReference type="EMBL" id="OGG06302.1"/>
    </source>
</evidence>
<name>A0A1F5Z2G1_9BACT</name>
<comment type="caution">
    <text evidence="1">The sequence shown here is derived from an EMBL/GenBank/DDBJ whole genome shotgun (WGS) entry which is preliminary data.</text>
</comment>
<evidence type="ECO:0000313" key="2">
    <source>
        <dbReference type="Proteomes" id="UP000177354"/>
    </source>
</evidence>
<dbReference type="EMBL" id="MFJF01000017">
    <property type="protein sequence ID" value="OGG06302.1"/>
    <property type="molecule type" value="Genomic_DNA"/>
</dbReference>
<accession>A0A1F5Z2G1</accession>
<sequence>MTIQQWDEHKKHIDEHITWPASKQEIVEACQGMDVEKEVLDELKTKLTDSGKKYSKEELKDLLVM</sequence>
<reference evidence="1 2" key="1">
    <citation type="journal article" date="2016" name="Nat. Commun.">
        <title>Thousands of microbial genomes shed light on interconnected biogeochemical processes in an aquifer system.</title>
        <authorList>
            <person name="Anantharaman K."/>
            <person name="Brown C.T."/>
            <person name="Hug L.A."/>
            <person name="Sharon I."/>
            <person name="Castelle C.J."/>
            <person name="Probst A.J."/>
            <person name="Thomas B.C."/>
            <person name="Singh A."/>
            <person name="Wilkins M.J."/>
            <person name="Karaoz U."/>
            <person name="Brodie E.L."/>
            <person name="Williams K.H."/>
            <person name="Hubbard S.S."/>
            <person name="Banfield J.F."/>
        </authorList>
    </citation>
    <scope>NUCLEOTIDE SEQUENCE [LARGE SCALE GENOMIC DNA]</scope>
</reference>